<evidence type="ECO:0000313" key="1">
    <source>
        <dbReference type="Proteomes" id="UP000887580"/>
    </source>
</evidence>
<dbReference type="Proteomes" id="UP000887580">
    <property type="component" value="Unplaced"/>
</dbReference>
<protein>
    <submittedName>
        <fullName evidence="2">Uncharacterized protein</fullName>
    </submittedName>
</protein>
<accession>A0AC35GK90</accession>
<evidence type="ECO:0000313" key="2">
    <source>
        <dbReference type="WBParaSite" id="PS1159_v2.g6085.t1"/>
    </source>
</evidence>
<name>A0AC35GK90_9BILA</name>
<reference evidence="2" key="1">
    <citation type="submission" date="2022-11" db="UniProtKB">
        <authorList>
            <consortium name="WormBaseParasite"/>
        </authorList>
    </citation>
    <scope>IDENTIFICATION</scope>
</reference>
<organism evidence="1 2">
    <name type="scientific">Panagrolaimus sp. PS1159</name>
    <dbReference type="NCBI Taxonomy" id="55785"/>
    <lineage>
        <taxon>Eukaryota</taxon>
        <taxon>Metazoa</taxon>
        <taxon>Ecdysozoa</taxon>
        <taxon>Nematoda</taxon>
        <taxon>Chromadorea</taxon>
        <taxon>Rhabditida</taxon>
        <taxon>Tylenchina</taxon>
        <taxon>Panagrolaimomorpha</taxon>
        <taxon>Panagrolaimoidea</taxon>
        <taxon>Panagrolaimidae</taxon>
        <taxon>Panagrolaimus</taxon>
    </lineage>
</organism>
<dbReference type="WBParaSite" id="PS1159_v2.g6085.t1">
    <property type="protein sequence ID" value="PS1159_v2.g6085.t1"/>
    <property type="gene ID" value="PS1159_v2.g6085"/>
</dbReference>
<proteinExistence type="predicted"/>
<sequence length="173" mass="19299">MLFPKSVTPVSTAEISNSTSPANETRNSTTLKPANKTEEASFPLLAIILICCIAGILLITGLAFAIFCLIKKRKKKAENLSISELERRILAKKPKKNEMDKNHEIVPEKKVAKKAENKVEKKAKKKAGKKDEKKKTEEFSLPTAAFPSSPNVQSQKERNASAKQKIEKILQRR</sequence>